<dbReference type="Proteomes" id="UP000308921">
    <property type="component" value="Segment"/>
</dbReference>
<reference evidence="1 2" key="1">
    <citation type="submission" date="2019-04" db="EMBL/GenBank/DDBJ databases">
        <title>Complete genome sequence of Pantoea bacteriophage vB_PagS_AAS21.</title>
        <authorList>
            <person name="Truncaite L."/>
            <person name="Simoliuniene M."/>
            <person name="Zajanckauskaite A."/>
            <person name="Meskys R."/>
            <person name="Simoliunas E."/>
        </authorList>
    </citation>
    <scope>NUCLEOTIDE SEQUENCE [LARGE SCALE GENOMIC DNA]</scope>
</reference>
<proteinExistence type="predicted"/>
<name>A0A4Y5P1Q3_9CAUD</name>
<accession>A0A4Y5P1Q3</accession>
<dbReference type="Gene3D" id="3.40.30.10">
    <property type="entry name" value="Glutaredoxin"/>
    <property type="match status" value="1"/>
</dbReference>
<dbReference type="EMBL" id="MK770119">
    <property type="protein sequence ID" value="QCW23877.1"/>
    <property type="molecule type" value="Genomic_DNA"/>
</dbReference>
<organism evidence="1 2">
    <name type="scientific">Pantoea phage vB_PagS_AAS21</name>
    <dbReference type="NCBI Taxonomy" id="2575261"/>
    <lineage>
        <taxon>Viruses</taxon>
        <taxon>Duplodnaviria</taxon>
        <taxon>Heunggongvirae</taxon>
        <taxon>Uroviricota</taxon>
        <taxon>Caudoviricetes</taxon>
        <taxon>Demerecviridae</taxon>
        <taxon>Keyvirus</taxon>
        <taxon>Keyvirus AAS21</taxon>
    </lineage>
</organism>
<sequence>MKKAILVFKGSDCVPCGHFEPVFDSIFEDGGIFHGDVYKVVDDVALMRDMGVRTVPTVVFAEVVAPGEFKALTSFTGKDLRQVILAENVRRFNEQ</sequence>
<dbReference type="SUPFAM" id="SSF52833">
    <property type="entry name" value="Thioredoxin-like"/>
    <property type="match status" value="1"/>
</dbReference>
<evidence type="ECO:0000313" key="1">
    <source>
        <dbReference type="EMBL" id="QCW23877.1"/>
    </source>
</evidence>
<dbReference type="InterPro" id="IPR036249">
    <property type="entry name" value="Thioredoxin-like_sf"/>
</dbReference>
<gene>
    <name evidence="1" type="ORF">AAS21_gp139</name>
</gene>
<keyword evidence="2" id="KW-1185">Reference proteome</keyword>
<protein>
    <submittedName>
        <fullName evidence="1">Thioredoxin</fullName>
    </submittedName>
</protein>
<dbReference type="CDD" id="cd02947">
    <property type="entry name" value="TRX_family"/>
    <property type="match status" value="1"/>
</dbReference>
<evidence type="ECO:0000313" key="2">
    <source>
        <dbReference type="Proteomes" id="UP000308921"/>
    </source>
</evidence>